<sequence length="107" mass="11049">MEPVQIGSRFKSVATSYAEAIFTPAQNVNGAVVRTATMISPVGNGFISTGTTIPEGRWVTNVPVILSAVSGSSTLPFSVTIPAGQGLWVAMTQNGGGTAYVTYDLLP</sequence>
<dbReference type="EMBL" id="LR700646">
    <property type="protein sequence ID" value="VVM15437.1"/>
    <property type="molecule type" value="Genomic_DNA"/>
</dbReference>
<organism evidence="1">
    <name type="scientific">Pseudomonas fluorescens</name>
    <dbReference type="NCBI Taxonomy" id="294"/>
    <lineage>
        <taxon>Bacteria</taxon>
        <taxon>Pseudomonadati</taxon>
        <taxon>Pseudomonadota</taxon>
        <taxon>Gammaproteobacteria</taxon>
        <taxon>Pseudomonadales</taxon>
        <taxon>Pseudomonadaceae</taxon>
        <taxon>Pseudomonas</taxon>
    </lineage>
</organism>
<accession>A0A5E6UUV3</accession>
<proteinExistence type="predicted"/>
<dbReference type="AlphaFoldDB" id="A0A5E6UUV3"/>
<reference evidence="1" key="1">
    <citation type="submission" date="2019-09" db="EMBL/GenBank/DDBJ databases">
        <authorList>
            <person name="Chandra G."/>
            <person name="Truman W A."/>
        </authorList>
    </citation>
    <scope>NUCLEOTIDE SEQUENCE</scope>
    <source>
        <strain evidence="1">PS683</strain>
    </source>
</reference>
<gene>
    <name evidence="1" type="ORF">PS683_03753</name>
</gene>
<name>A0A5E6UUV3_PSEFL</name>
<protein>
    <submittedName>
        <fullName evidence="1">Uncharacterized protein</fullName>
    </submittedName>
</protein>
<evidence type="ECO:0000313" key="1">
    <source>
        <dbReference type="EMBL" id="VVM15437.1"/>
    </source>
</evidence>